<gene>
    <name evidence="1" type="ORF">Patl1_05477</name>
</gene>
<dbReference type="EMBL" id="CM047899">
    <property type="protein sequence ID" value="KAJ0102549.1"/>
    <property type="molecule type" value="Genomic_DNA"/>
</dbReference>
<keyword evidence="2" id="KW-1185">Reference proteome</keyword>
<protein>
    <submittedName>
        <fullName evidence="1">Uncharacterized protein</fullName>
    </submittedName>
</protein>
<comment type="caution">
    <text evidence="1">The sequence shown here is derived from an EMBL/GenBank/DDBJ whole genome shotgun (WGS) entry which is preliminary data.</text>
</comment>
<reference evidence="2" key="1">
    <citation type="journal article" date="2023" name="G3 (Bethesda)">
        <title>Genome assembly and association tests identify interacting loci associated with vigor, precocity, and sex in interspecific pistachio rootstocks.</title>
        <authorList>
            <person name="Palmer W."/>
            <person name="Jacygrad E."/>
            <person name="Sagayaradj S."/>
            <person name="Cavanaugh K."/>
            <person name="Han R."/>
            <person name="Bertier L."/>
            <person name="Beede B."/>
            <person name="Kafkas S."/>
            <person name="Golino D."/>
            <person name="Preece J."/>
            <person name="Michelmore R."/>
        </authorList>
    </citation>
    <scope>NUCLEOTIDE SEQUENCE [LARGE SCALE GENOMIC DNA]</scope>
</reference>
<dbReference type="Proteomes" id="UP001164250">
    <property type="component" value="Chromosome 3"/>
</dbReference>
<accession>A0ACC1BUD0</accession>
<name>A0ACC1BUD0_9ROSI</name>
<proteinExistence type="predicted"/>
<organism evidence="1 2">
    <name type="scientific">Pistacia atlantica</name>
    <dbReference type="NCBI Taxonomy" id="434234"/>
    <lineage>
        <taxon>Eukaryota</taxon>
        <taxon>Viridiplantae</taxon>
        <taxon>Streptophyta</taxon>
        <taxon>Embryophyta</taxon>
        <taxon>Tracheophyta</taxon>
        <taxon>Spermatophyta</taxon>
        <taxon>Magnoliopsida</taxon>
        <taxon>eudicotyledons</taxon>
        <taxon>Gunneridae</taxon>
        <taxon>Pentapetalae</taxon>
        <taxon>rosids</taxon>
        <taxon>malvids</taxon>
        <taxon>Sapindales</taxon>
        <taxon>Anacardiaceae</taxon>
        <taxon>Pistacia</taxon>
    </lineage>
</organism>
<evidence type="ECO:0000313" key="1">
    <source>
        <dbReference type="EMBL" id="KAJ0102549.1"/>
    </source>
</evidence>
<sequence length="52" mass="5714">MYTFSSGETECGHWQNGVLDVPNTRNTHPGPPYPVNHFKVLNAVQGSSCLLL</sequence>
<evidence type="ECO:0000313" key="2">
    <source>
        <dbReference type="Proteomes" id="UP001164250"/>
    </source>
</evidence>